<dbReference type="Proteomes" id="UP001165960">
    <property type="component" value="Unassembled WGS sequence"/>
</dbReference>
<name>A0ACC2RHF5_9FUNG</name>
<reference evidence="1" key="1">
    <citation type="submission" date="2022-04" db="EMBL/GenBank/DDBJ databases">
        <title>Genome of the entomopathogenic fungus Entomophthora muscae.</title>
        <authorList>
            <person name="Elya C."/>
            <person name="Lovett B.R."/>
            <person name="Lee E."/>
            <person name="Macias A.M."/>
            <person name="Hajek A.E."/>
            <person name="De Bivort B.L."/>
            <person name="Kasson M.T."/>
            <person name="De Fine Licht H.H."/>
            <person name="Stajich J.E."/>
        </authorList>
    </citation>
    <scope>NUCLEOTIDE SEQUENCE</scope>
    <source>
        <strain evidence="1">Berkeley</strain>
    </source>
</reference>
<evidence type="ECO:0000313" key="2">
    <source>
        <dbReference type="Proteomes" id="UP001165960"/>
    </source>
</evidence>
<dbReference type="EMBL" id="QTSX02007222">
    <property type="protein sequence ID" value="KAJ9049531.1"/>
    <property type="molecule type" value="Genomic_DNA"/>
</dbReference>
<comment type="caution">
    <text evidence="1">The sequence shown here is derived from an EMBL/GenBank/DDBJ whole genome shotgun (WGS) entry which is preliminary data.</text>
</comment>
<evidence type="ECO:0000313" key="1">
    <source>
        <dbReference type="EMBL" id="KAJ9049531.1"/>
    </source>
</evidence>
<proteinExistence type="predicted"/>
<organism evidence="1 2">
    <name type="scientific">Entomophthora muscae</name>
    <dbReference type="NCBI Taxonomy" id="34485"/>
    <lineage>
        <taxon>Eukaryota</taxon>
        <taxon>Fungi</taxon>
        <taxon>Fungi incertae sedis</taxon>
        <taxon>Zoopagomycota</taxon>
        <taxon>Entomophthoromycotina</taxon>
        <taxon>Entomophthoromycetes</taxon>
        <taxon>Entomophthorales</taxon>
        <taxon>Entomophthoraceae</taxon>
        <taxon>Entomophthora</taxon>
    </lineage>
</organism>
<keyword evidence="2" id="KW-1185">Reference proteome</keyword>
<gene>
    <name evidence="1" type="ORF">DSO57_1023443</name>
</gene>
<protein>
    <submittedName>
        <fullName evidence="1">Uncharacterized protein</fullName>
    </submittedName>
</protein>
<accession>A0ACC2RHF5</accession>
<sequence>MLSSSILSTQIDPEVLYVKQEQIGKGTFGKVYLGYDKRTKQLVAIKIIDLELAEEEVEDIEVEIRILSQLNSPHVIKYYGSYSKGTELWIIMEYCLGGSCADLLRPGAIPEPYIAIILREILKGLEYLERENKIHRDIKSANILLTASGEVKLADFGFSGQLTATQSKKNSYIGSPFWMAPEVIKQSAYDSKADIWSLGITAIELATQNPPHFELHPLRVLFLIPESKPPQLTGKFSKSFKDFVKCCLNMQPESRPSAKELLKHQFLKRAKKTSYLVDLIERNQNWTEQPGRDVEANPKVEKSLKATVYEPTWDFGSVKQELLRDFESSTDDRSNYKTCTESNSHSSSITPNLLSQCFSERDETPQVKLTVYTGIVQPVLNMFAEESQQEDFIAGIERLKHAFVNLEKDYPKFSQRFLLEAFEELALQEESCES</sequence>